<feature type="compositionally biased region" description="Polar residues" evidence="1">
    <location>
        <begin position="47"/>
        <end position="68"/>
    </location>
</feature>
<gene>
    <name evidence="2" type="ORF">LTRI10_LOCUS34109</name>
</gene>
<sequence length="92" mass="9960">MGPPIIVGSSESPPRRSGKAHRPSKLPEVVRPNVSNPSSQVRSQSSLQGKVNSGAEQSRSNRHISLSRNPCHHCSRRSSSSRPLTAAVRQLE</sequence>
<evidence type="ECO:0000313" key="3">
    <source>
        <dbReference type="Proteomes" id="UP001497516"/>
    </source>
</evidence>
<protein>
    <submittedName>
        <fullName evidence="2">Uncharacterized protein</fullName>
    </submittedName>
</protein>
<feature type="region of interest" description="Disordered" evidence="1">
    <location>
        <begin position="1"/>
        <end position="92"/>
    </location>
</feature>
<keyword evidence="3" id="KW-1185">Reference proteome</keyword>
<feature type="compositionally biased region" description="Low complexity" evidence="1">
    <location>
        <begin position="32"/>
        <end position="46"/>
    </location>
</feature>
<dbReference type="EMBL" id="OZ034819">
    <property type="protein sequence ID" value="CAL1393536.1"/>
    <property type="molecule type" value="Genomic_DNA"/>
</dbReference>
<organism evidence="2 3">
    <name type="scientific">Linum trigynum</name>
    <dbReference type="NCBI Taxonomy" id="586398"/>
    <lineage>
        <taxon>Eukaryota</taxon>
        <taxon>Viridiplantae</taxon>
        <taxon>Streptophyta</taxon>
        <taxon>Embryophyta</taxon>
        <taxon>Tracheophyta</taxon>
        <taxon>Spermatophyta</taxon>
        <taxon>Magnoliopsida</taxon>
        <taxon>eudicotyledons</taxon>
        <taxon>Gunneridae</taxon>
        <taxon>Pentapetalae</taxon>
        <taxon>rosids</taxon>
        <taxon>fabids</taxon>
        <taxon>Malpighiales</taxon>
        <taxon>Linaceae</taxon>
        <taxon>Linum</taxon>
    </lineage>
</organism>
<evidence type="ECO:0000313" key="2">
    <source>
        <dbReference type="EMBL" id="CAL1393536.1"/>
    </source>
</evidence>
<evidence type="ECO:0000256" key="1">
    <source>
        <dbReference type="SAM" id="MobiDB-lite"/>
    </source>
</evidence>
<name>A0AAV2F5L5_9ROSI</name>
<reference evidence="2 3" key="1">
    <citation type="submission" date="2024-04" db="EMBL/GenBank/DDBJ databases">
        <authorList>
            <person name="Fracassetti M."/>
        </authorList>
    </citation>
    <scope>NUCLEOTIDE SEQUENCE [LARGE SCALE GENOMIC DNA]</scope>
</reference>
<dbReference type="Proteomes" id="UP001497516">
    <property type="component" value="Chromosome 6"/>
</dbReference>
<accession>A0AAV2F5L5</accession>
<dbReference type="AlphaFoldDB" id="A0AAV2F5L5"/>
<proteinExistence type="predicted"/>